<reference evidence="3 4" key="1">
    <citation type="submission" date="2017-06" db="EMBL/GenBank/DDBJ databases">
        <title>Comparative genomic analysis of Ambrosia Fusariam Clade fungi.</title>
        <authorList>
            <person name="Stajich J.E."/>
            <person name="Carrillo J."/>
            <person name="Kijimoto T."/>
            <person name="Eskalen A."/>
            <person name="O'Donnell K."/>
            <person name="Kasson M."/>
        </authorList>
    </citation>
    <scope>NUCLEOTIDE SEQUENCE [LARGE SCALE GENOMIC DNA]</scope>
    <source>
        <strain evidence="3 4">NRRL62584</strain>
    </source>
</reference>
<dbReference type="AlphaFoldDB" id="A0A428PJF8"/>
<dbReference type="GO" id="GO:0006508">
    <property type="term" value="P:proteolysis"/>
    <property type="evidence" value="ECO:0007669"/>
    <property type="project" value="InterPro"/>
</dbReference>
<dbReference type="GO" id="GO:0004252">
    <property type="term" value="F:serine-type endopeptidase activity"/>
    <property type="evidence" value="ECO:0007669"/>
    <property type="project" value="InterPro"/>
</dbReference>
<protein>
    <submittedName>
        <fullName evidence="3">Uncharacterized protein</fullName>
    </submittedName>
</protein>
<dbReference type="SUPFAM" id="SSF52743">
    <property type="entry name" value="Subtilisin-like"/>
    <property type="match status" value="1"/>
</dbReference>
<dbReference type="Pfam" id="PF00023">
    <property type="entry name" value="Ank"/>
    <property type="match status" value="1"/>
</dbReference>
<gene>
    <name evidence="3" type="ORF">CEP54_010535</name>
</gene>
<feature type="region of interest" description="Disordered" evidence="2">
    <location>
        <begin position="250"/>
        <end position="308"/>
    </location>
</feature>
<dbReference type="InterPro" id="IPR002110">
    <property type="entry name" value="Ankyrin_rpt"/>
</dbReference>
<name>A0A428PJF8_9HYPO</name>
<dbReference type="EMBL" id="NKCI01000126">
    <property type="protein sequence ID" value="RSL53150.1"/>
    <property type="molecule type" value="Genomic_DNA"/>
</dbReference>
<evidence type="ECO:0000313" key="3">
    <source>
        <dbReference type="EMBL" id="RSL53150.1"/>
    </source>
</evidence>
<feature type="compositionally biased region" description="Basic and acidic residues" evidence="2">
    <location>
        <begin position="263"/>
        <end position="280"/>
    </location>
</feature>
<dbReference type="PROSITE" id="PS00136">
    <property type="entry name" value="SUBTILASE_ASP"/>
    <property type="match status" value="1"/>
</dbReference>
<dbReference type="PANTHER" id="PTHR24121:SF22">
    <property type="entry name" value="PROTEIN ACCELERATED CELL DEATH 6-LIKE"/>
    <property type="match status" value="1"/>
</dbReference>
<comment type="caution">
    <text evidence="3">The sequence shown here is derived from an EMBL/GenBank/DDBJ whole genome shotgun (WGS) entry which is preliminary data.</text>
</comment>
<evidence type="ECO:0000256" key="2">
    <source>
        <dbReference type="SAM" id="MobiDB-lite"/>
    </source>
</evidence>
<dbReference type="Gene3D" id="3.40.50.200">
    <property type="entry name" value="Peptidase S8/S53 domain"/>
    <property type="match status" value="1"/>
</dbReference>
<keyword evidence="4" id="KW-1185">Reference proteome</keyword>
<keyword evidence="1" id="KW-0378">Hydrolase</keyword>
<dbReference type="Proteomes" id="UP000288168">
    <property type="component" value="Unassembled WGS sequence"/>
</dbReference>
<sequence>MLGTALSSDSDDCSSGSETDLQQTPQTQEDPDITQQQLSLVKDIESGRFNRNLDIAINLEEFLARNSGIIAGGEHGTLIHVALRWSRYKSFDQFKPLFRLLVSKYPKLLETRNRQGETALHFAIQEKQSSAALFLCENAPPETVTRAIGCRGQAKGNCLHAAIRMRSNSHVTVQLISMCEKPSLLDRDDHGLTPLHLAVDFARCRIPGNEEVVNTLIARCQEAAYTLDIDDLSPFRFHLRTRQDFLARRYRRKTRQPSTSSSKIKEDREAALQRPERTESSEFETPPGDQETHAATSPAFRKANKGNDEKKKNVMDTFNTLLDEMETASYRLQNILKIFSPSLDSKQTIKKGHRGPDAEDARTVFEWLRLNGVMKVIRVAILDDFDTPHSEETIETALKGFDVEELDWMKKDICSETIRCAAPNVRILHLYWSGSNPVLRAWSEPDGLARLAKLEKVILTASQGIETRSRARENVETFLRRLENSITQVRPEAPVQITWQFDDDNMAKGSYTTSNLPISSLEPWISHLLKVGEFLSSLSQARHQQDLAATRKVRVCLIDDGVDVADLQTHEQLAGGASFIHSEATCRISPWYISEENHGTNMARLLQNCAPGMTKIYAAKVDVVNGRLSHATLNKALEWAAERKVDMICIGRPVGVRSGYSEESSRLRVETIRAMRRLVDEEIPVVCAGASRLDALEAGGSDLTHNLFDLLQWEARALLQVCSWARDDTLTRGPWDDNKSCFYVPTDGLPPSQDDASAKTNLDDASLAVAFGCALSALVIVVAQLSAESTSVNHRTLRDALSSMVVRGKGEGLVDVSRLSQFIEHQTRRQEKPEQDIGGLNKMAQYLFRNT</sequence>
<dbReference type="InterPro" id="IPR036852">
    <property type="entry name" value="Peptidase_S8/S53_dom_sf"/>
</dbReference>
<accession>A0A428PJF8</accession>
<feature type="region of interest" description="Disordered" evidence="2">
    <location>
        <begin position="1"/>
        <end position="33"/>
    </location>
</feature>
<dbReference type="Gene3D" id="1.25.40.20">
    <property type="entry name" value="Ankyrin repeat-containing domain"/>
    <property type="match status" value="1"/>
</dbReference>
<dbReference type="OrthoDB" id="5093543at2759"/>
<evidence type="ECO:0000313" key="4">
    <source>
        <dbReference type="Proteomes" id="UP000288168"/>
    </source>
</evidence>
<dbReference type="InterPro" id="IPR023827">
    <property type="entry name" value="Peptidase_S8_Asp-AS"/>
</dbReference>
<dbReference type="SUPFAM" id="SSF48403">
    <property type="entry name" value="Ankyrin repeat"/>
    <property type="match status" value="1"/>
</dbReference>
<feature type="compositionally biased region" description="Polar residues" evidence="2">
    <location>
        <begin position="18"/>
        <end position="33"/>
    </location>
</feature>
<dbReference type="PANTHER" id="PTHR24121">
    <property type="entry name" value="NO MECHANORECEPTOR POTENTIAL C, ISOFORM D-RELATED"/>
    <property type="match status" value="1"/>
</dbReference>
<evidence type="ECO:0000256" key="1">
    <source>
        <dbReference type="ARBA" id="ARBA00022801"/>
    </source>
</evidence>
<organism evidence="3 4">
    <name type="scientific">Fusarium duplospermum</name>
    <dbReference type="NCBI Taxonomy" id="1325734"/>
    <lineage>
        <taxon>Eukaryota</taxon>
        <taxon>Fungi</taxon>
        <taxon>Dikarya</taxon>
        <taxon>Ascomycota</taxon>
        <taxon>Pezizomycotina</taxon>
        <taxon>Sordariomycetes</taxon>
        <taxon>Hypocreomycetidae</taxon>
        <taxon>Hypocreales</taxon>
        <taxon>Nectriaceae</taxon>
        <taxon>Fusarium</taxon>
        <taxon>Fusarium solani species complex</taxon>
    </lineage>
</organism>
<dbReference type="InterPro" id="IPR036770">
    <property type="entry name" value="Ankyrin_rpt-contain_sf"/>
</dbReference>
<proteinExistence type="predicted"/>
<dbReference type="STRING" id="1325734.A0A428PJF8"/>
<dbReference type="SMART" id="SM00248">
    <property type="entry name" value="ANK"/>
    <property type="match status" value="2"/>
</dbReference>